<dbReference type="RefSeq" id="WP_049700694.1">
    <property type="nucleotide sequence ID" value="NZ_CBDRLS010000003.1"/>
</dbReference>
<dbReference type="Gene3D" id="2.40.50.100">
    <property type="match status" value="1"/>
</dbReference>
<dbReference type="PANTHER" id="PTHR11715:SF3">
    <property type="entry name" value="GLYCINE CLEAVAGE SYSTEM H PROTEIN-RELATED"/>
    <property type="match status" value="1"/>
</dbReference>
<comment type="similarity">
    <text evidence="1 3">Belongs to the GcvH family.</text>
</comment>
<organism evidence="5 6">
    <name type="scientific">Gordonia jacobaea</name>
    <dbReference type="NCBI Taxonomy" id="122202"/>
    <lineage>
        <taxon>Bacteria</taxon>
        <taxon>Bacillati</taxon>
        <taxon>Actinomycetota</taxon>
        <taxon>Actinomycetes</taxon>
        <taxon>Mycobacteriales</taxon>
        <taxon>Gordoniaceae</taxon>
        <taxon>Gordonia</taxon>
    </lineage>
</organism>
<dbReference type="Pfam" id="PF01597">
    <property type="entry name" value="GCV_H"/>
    <property type="match status" value="1"/>
</dbReference>
<name>A0ABR5I7I1_9ACTN</name>
<evidence type="ECO:0000313" key="5">
    <source>
        <dbReference type="EMBL" id="KNA89642.1"/>
    </source>
</evidence>
<dbReference type="InterPro" id="IPR011053">
    <property type="entry name" value="Single_hybrid_motif"/>
</dbReference>
<dbReference type="InterPro" id="IPR002930">
    <property type="entry name" value="GCV_H"/>
</dbReference>
<sequence>MTDTNVPAELSYTPEHEWVRKVGPTTVRVGITDYAQGQLGDVVFVQLPEIDSEVEVGESFAEVESTKSVSDIFGPLNGTISQVNDELDSSPDLVNSEPYDSGWLVEISLDDASVLDAQLADMLDADGYRAVIEG</sequence>
<protein>
    <recommendedName>
        <fullName evidence="3">Glycine cleavage system H protein</fullName>
    </recommendedName>
</protein>
<accession>A0ABR5I7I1</accession>
<dbReference type="HAMAP" id="MF_00272">
    <property type="entry name" value="GcvH"/>
    <property type="match status" value="1"/>
</dbReference>
<evidence type="ECO:0000256" key="1">
    <source>
        <dbReference type="ARBA" id="ARBA00009249"/>
    </source>
</evidence>
<comment type="cofactor">
    <cofactor evidence="3">
        <name>(R)-lipoate</name>
        <dbReference type="ChEBI" id="CHEBI:83088"/>
    </cofactor>
    <text evidence="3">Binds 1 lipoyl cofactor covalently.</text>
</comment>
<dbReference type="NCBIfam" id="NF002270">
    <property type="entry name" value="PRK01202.1"/>
    <property type="match status" value="1"/>
</dbReference>
<feature type="domain" description="Lipoyl-binding" evidence="4">
    <location>
        <begin position="26"/>
        <end position="108"/>
    </location>
</feature>
<keyword evidence="2 3" id="KW-0450">Lipoyl</keyword>
<dbReference type="NCBIfam" id="TIGR00527">
    <property type="entry name" value="gcvH"/>
    <property type="match status" value="1"/>
</dbReference>
<proteinExistence type="inferred from homology"/>
<evidence type="ECO:0000259" key="4">
    <source>
        <dbReference type="PROSITE" id="PS50968"/>
    </source>
</evidence>
<comment type="subunit">
    <text evidence="3">The glycine cleavage system is composed of four proteins: P, T, L and H.</text>
</comment>
<dbReference type="InterPro" id="IPR017453">
    <property type="entry name" value="GCV_H_sub"/>
</dbReference>
<dbReference type="EMBL" id="LDTZ01000023">
    <property type="protein sequence ID" value="KNA89642.1"/>
    <property type="molecule type" value="Genomic_DNA"/>
</dbReference>
<dbReference type="PANTHER" id="PTHR11715">
    <property type="entry name" value="GLYCINE CLEAVAGE SYSTEM H PROTEIN"/>
    <property type="match status" value="1"/>
</dbReference>
<comment type="caution">
    <text evidence="5">The sequence shown here is derived from an EMBL/GenBank/DDBJ whole genome shotgun (WGS) entry which is preliminary data.</text>
</comment>
<dbReference type="PROSITE" id="PS50968">
    <property type="entry name" value="BIOTINYL_LIPOYL"/>
    <property type="match status" value="1"/>
</dbReference>
<reference evidence="5 6" key="1">
    <citation type="submission" date="2015-05" db="EMBL/GenBank/DDBJ databases">
        <title>Draft genome sequence of the bacterium Gordonia jacobaea a new member of the Gordonia genus.</title>
        <authorList>
            <person name="Jimenez-Galisteo G."/>
            <person name="Dominguez A."/>
            <person name="Munoz E."/>
            <person name="Vinas M."/>
        </authorList>
    </citation>
    <scope>NUCLEOTIDE SEQUENCE [LARGE SCALE GENOMIC DNA]</scope>
    <source>
        <strain evidence="6">mv1</strain>
    </source>
</reference>
<dbReference type="Proteomes" id="UP000037247">
    <property type="component" value="Unassembled WGS sequence"/>
</dbReference>
<dbReference type="PROSITE" id="PS00189">
    <property type="entry name" value="LIPOYL"/>
    <property type="match status" value="1"/>
</dbReference>
<dbReference type="SUPFAM" id="SSF51230">
    <property type="entry name" value="Single hybrid motif"/>
    <property type="match status" value="1"/>
</dbReference>
<gene>
    <name evidence="3" type="primary">gcvH</name>
    <name evidence="5" type="ORF">ABW18_19730</name>
</gene>
<evidence type="ECO:0000313" key="6">
    <source>
        <dbReference type="Proteomes" id="UP000037247"/>
    </source>
</evidence>
<dbReference type="CDD" id="cd06848">
    <property type="entry name" value="GCS_H"/>
    <property type="match status" value="1"/>
</dbReference>
<keyword evidence="6" id="KW-1185">Reference proteome</keyword>
<feature type="modified residue" description="N6-lipoyllysine" evidence="3">
    <location>
        <position position="67"/>
    </location>
</feature>
<comment type="function">
    <text evidence="3">The glycine cleavage system catalyzes the degradation of glycine. The H protein shuttles the methylamine group of glycine from the P protein to the T protein.</text>
</comment>
<evidence type="ECO:0000256" key="3">
    <source>
        <dbReference type="HAMAP-Rule" id="MF_00272"/>
    </source>
</evidence>
<dbReference type="InterPro" id="IPR000089">
    <property type="entry name" value="Biotin_lipoyl"/>
</dbReference>
<dbReference type="InterPro" id="IPR033753">
    <property type="entry name" value="GCV_H/Fam206"/>
</dbReference>
<evidence type="ECO:0000256" key="2">
    <source>
        <dbReference type="ARBA" id="ARBA00022823"/>
    </source>
</evidence>
<dbReference type="InterPro" id="IPR003016">
    <property type="entry name" value="2-oxoA_DH_lipoyl-BS"/>
</dbReference>